<keyword evidence="4" id="KW-1185">Reference proteome</keyword>
<comment type="caution">
    <text evidence="3">The sequence shown here is derived from an EMBL/GenBank/DDBJ whole genome shotgun (WGS) entry which is preliminary data.</text>
</comment>
<sequence length="543" mass="60598">MIDSIQHKEWKRYIGAAVVCLIIYMFIDIVPLIKASESDEYGGKAISKAEAEQTASKFAEELVGREADSANAVHQSDKLMNGYISRDELTEAYADQYDKQFPTDTYQVEVDFDGAGGKGYVYVHMQNKRIVAWNLHGGEPVVDTDPKLNEQAIALLEEQGFRAEELTSGAAYPNGEWGVKPAGYTIGESQLQVTVAVSMIDGKPVMIKYKPNFIAPAEYRDYVEGQDRWAQFMTGFGFILMSFILFVLAVIYAVLYRRHTSFKRGIVLTIIYFVTYVIINLNVLDGIRASLGEQTDFSGQILITAVFTVLLSIPMAGSIYISLVAGDGLWKAQGRSLWPRFGQPGYGTYVWRSMGLGYCFAAILFALQAAIFIGLKYTIGTWSTSDVTQSPYNMAYLWLMPVLAWAAAISEEAVFRFFGIGLFRKWFKNTFVAALIPTISWALGHVMYPLYPSSTRLIELMIIGLIFSFIFVRYGLITAMFTHAIFNSVGVAITIFTVGSAFDIASGIFFVILPILIAYVIKYMGNKKEKNPPVTTVLPLERQ</sequence>
<gene>
    <name evidence="3" type="ORF">J2T15_004835</name>
</gene>
<feature type="transmembrane region" description="Helical" evidence="1">
    <location>
        <begin position="12"/>
        <end position="33"/>
    </location>
</feature>
<dbReference type="Proteomes" id="UP001229346">
    <property type="component" value="Unassembled WGS sequence"/>
</dbReference>
<feature type="transmembrane region" description="Helical" evidence="1">
    <location>
        <begin position="504"/>
        <end position="521"/>
    </location>
</feature>
<feature type="transmembrane region" description="Helical" evidence="1">
    <location>
        <begin position="430"/>
        <end position="451"/>
    </location>
</feature>
<dbReference type="Pfam" id="PF02517">
    <property type="entry name" value="Rce1-like"/>
    <property type="match status" value="1"/>
</dbReference>
<feature type="transmembrane region" description="Helical" evidence="1">
    <location>
        <begin position="395"/>
        <end position="418"/>
    </location>
</feature>
<name>A0ABT9U816_PAEHA</name>
<reference evidence="3 4" key="1">
    <citation type="submission" date="2023-07" db="EMBL/GenBank/DDBJ databases">
        <title>Sorghum-associated microbial communities from plants grown in Nebraska, USA.</title>
        <authorList>
            <person name="Schachtman D."/>
        </authorList>
    </citation>
    <scope>NUCLEOTIDE SEQUENCE [LARGE SCALE GENOMIC DNA]</scope>
    <source>
        <strain evidence="3 4">CC482</strain>
    </source>
</reference>
<dbReference type="InterPro" id="IPR003675">
    <property type="entry name" value="Rce1/LyrA-like_dom"/>
</dbReference>
<keyword evidence="1" id="KW-0472">Membrane</keyword>
<proteinExistence type="predicted"/>
<evidence type="ECO:0000313" key="4">
    <source>
        <dbReference type="Proteomes" id="UP001229346"/>
    </source>
</evidence>
<feature type="domain" description="CAAX prenyl protease 2/Lysostaphin resistance protein A-like" evidence="2">
    <location>
        <begin position="396"/>
        <end position="488"/>
    </location>
</feature>
<keyword evidence="1" id="KW-1133">Transmembrane helix</keyword>
<keyword evidence="1" id="KW-0812">Transmembrane</keyword>
<feature type="transmembrane region" description="Helical" evidence="1">
    <location>
        <begin position="457"/>
        <end position="474"/>
    </location>
</feature>
<evidence type="ECO:0000256" key="1">
    <source>
        <dbReference type="SAM" id="Phobius"/>
    </source>
</evidence>
<protein>
    <recommendedName>
        <fullName evidence="2">CAAX prenyl protease 2/Lysostaphin resistance protein A-like domain-containing protein</fullName>
    </recommendedName>
</protein>
<feature type="transmembrane region" description="Helical" evidence="1">
    <location>
        <begin position="262"/>
        <end position="281"/>
    </location>
</feature>
<evidence type="ECO:0000259" key="2">
    <source>
        <dbReference type="Pfam" id="PF02517"/>
    </source>
</evidence>
<evidence type="ECO:0000313" key="3">
    <source>
        <dbReference type="EMBL" id="MDQ0115377.1"/>
    </source>
</evidence>
<organism evidence="3 4">
    <name type="scientific">Paenibacillus harenae</name>
    <dbReference type="NCBI Taxonomy" id="306543"/>
    <lineage>
        <taxon>Bacteria</taxon>
        <taxon>Bacillati</taxon>
        <taxon>Bacillota</taxon>
        <taxon>Bacilli</taxon>
        <taxon>Bacillales</taxon>
        <taxon>Paenibacillaceae</taxon>
        <taxon>Paenibacillus</taxon>
    </lineage>
</organism>
<dbReference type="RefSeq" id="WP_307206954.1">
    <property type="nucleotide sequence ID" value="NZ_JAUSSU010000010.1"/>
</dbReference>
<dbReference type="EMBL" id="JAUSSU010000010">
    <property type="protein sequence ID" value="MDQ0115377.1"/>
    <property type="molecule type" value="Genomic_DNA"/>
</dbReference>
<feature type="transmembrane region" description="Helical" evidence="1">
    <location>
        <begin position="481"/>
        <end position="498"/>
    </location>
</feature>
<feature type="transmembrane region" description="Helical" evidence="1">
    <location>
        <begin position="229"/>
        <end position="255"/>
    </location>
</feature>
<accession>A0ABT9U816</accession>
<feature type="transmembrane region" description="Helical" evidence="1">
    <location>
        <begin position="301"/>
        <end position="325"/>
    </location>
</feature>
<feature type="transmembrane region" description="Helical" evidence="1">
    <location>
        <begin position="355"/>
        <end position="375"/>
    </location>
</feature>